<dbReference type="RefSeq" id="WP_155554110.1">
    <property type="nucleotide sequence ID" value="NZ_BMJD01000001.1"/>
</dbReference>
<proteinExistence type="predicted"/>
<dbReference type="Proteomes" id="UP000621492">
    <property type="component" value="Unassembled WGS sequence"/>
</dbReference>
<feature type="transmembrane region" description="Helical" evidence="1">
    <location>
        <begin position="91"/>
        <end position="110"/>
    </location>
</feature>
<sequence>MKQVQGSFLTGYVTILVKGQMPELFFQKCVKRGILVWNVKKESQTACRGNVKLQDIKLIKEIKRGTDYKLSFVSKKGSPFLLKRFLQKRELVTGLLLSILLIFCLSNIIWDVKITGVPKDIEKKIVKQLDAYGIHPGSWSLTLEPPSVIQQKLVNDIPELLWVGVNKKGTTFFLEGVEKAIVKEKEVKGPRNLIATKKGVIQNMFVSKGLSKVQVNDYVEPGDILVSGKLNFAENENEEDSKKEKAKLVAAEGEVIAKTWYEVKVTVPLKANFEMLTGNKEKKYYLRFGDFKLPIWGFGEPDYKRIQQEENDNAIHFLKWKLPVHFVESILSEKQYEKLERTKEEAIQIGLKQAEKELQLRLGPEAKIISQKVLHETTESGKVKLILYNTVEENIAKAEPINQGD</sequence>
<gene>
    <name evidence="2" type="primary">yqfD</name>
    <name evidence="2" type="ORF">GCM10011409_02970</name>
</gene>
<keyword evidence="1" id="KW-0812">Transmembrane</keyword>
<dbReference type="PIRSF" id="PIRSF029895">
    <property type="entry name" value="SpoIV"/>
    <property type="match status" value="1"/>
</dbReference>
<dbReference type="Pfam" id="PF06898">
    <property type="entry name" value="YqfD"/>
    <property type="match status" value="1"/>
</dbReference>
<evidence type="ECO:0000313" key="2">
    <source>
        <dbReference type="EMBL" id="GGB29069.1"/>
    </source>
</evidence>
<dbReference type="InterPro" id="IPR010690">
    <property type="entry name" value="YqfD"/>
</dbReference>
<evidence type="ECO:0000313" key="3">
    <source>
        <dbReference type="Proteomes" id="UP000621492"/>
    </source>
</evidence>
<protein>
    <recommendedName>
        <fullName evidence="4">Sporulation protein YqfD</fullName>
    </recommendedName>
</protein>
<keyword evidence="1" id="KW-0472">Membrane</keyword>
<evidence type="ECO:0008006" key="4">
    <source>
        <dbReference type="Google" id="ProtNLM"/>
    </source>
</evidence>
<dbReference type="EMBL" id="BMJD01000001">
    <property type="protein sequence ID" value="GGB29069.1"/>
    <property type="molecule type" value="Genomic_DNA"/>
</dbReference>
<reference evidence="2" key="1">
    <citation type="journal article" date="2014" name="Int. J. Syst. Evol. Microbiol.">
        <title>Complete genome sequence of Corynebacterium casei LMG S-19264T (=DSM 44701T), isolated from a smear-ripened cheese.</title>
        <authorList>
            <consortium name="US DOE Joint Genome Institute (JGI-PGF)"/>
            <person name="Walter F."/>
            <person name="Albersmeier A."/>
            <person name="Kalinowski J."/>
            <person name="Ruckert C."/>
        </authorList>
    </citation>
    <scope>NUCLEOTIDE SEQUENCE</scope>
    <source>
        <strain evidence="2">CGMCC 1.15454</strain>
    </source>
</reference>
<comment type="caution">
    <text evidence="2">The sequence shown here is derived from an EMBL/GenBank/DDBJ whole genome shotgun (WGS) entry which is preliminary data.</text>
</comment>
<evidence type="ECO:0000256" key="1">
    <source>
        <dbReference type="SAM" id="Phobius"/>
    </source>
</evidence>
<reference evidence="2" key="2">
    <citation type="submission" date="2020-09" db="EMBL/GenBank/DDBJ databases">
        <authorList>
            <person name="Sun Q."/>
            <person name="Zhou Y."/>
        </authorList>
    </citation>
    <scope>NUCLEOTIDE SEQUENCE</scope>
    <source>
        <strain evidence="2">CGMCC 1.15454</strain>
    </source>
</reference>
<dbReference type="AlphaFoldDB" id="A0A9W5X443"/>
<accession>A0A9W5X443</accession>
<name>A0A9W5X443_9BACI</name>
<dbReference type="NCBIfam" id="TIGR02876">
    <property type="entry name" value="spore_yqfD"/>
    <property type="match status" value="1"/>
</dbReference>
<keyword evidence="3" id="KW-1185">Reference proteome</keyword>
<keyword evidence="1" id="KW-1133">Transmembrane helix</keyword>
<organism evidence="2 3">
    <name type="scientific">Lentibacillus populi</name>
    <dbReference type="NCBI Taxonomy" id="1827502"/>
    <lineage>
        <taxon>Bacteria</taxon>
        <taxon>Bacillati</taxon>
        <taxon>Bacillota</taxon>
        <taxon>Bacilli</taxon>
        <taxon>Bacillales</taxon>
        <taxon>Bacillaceae</taxon>
        <taxon>Lentibacillus</taxon>
    </lineage>
</organism>